<dbReference type="InterPro" id="IPR010982">
    <property type="entry name" value="Lambda_DNA-bd_dom_sf"/>
</dbReference>
<dbReference type="PANTHER" id="PTHR11106">
    <property type="entry name" value="GANGLIOSIDE INDUCED DIFFERENTIATION ASSOCIATED PROTEIN 2-RELATED"/>
    <property type="match status" value="1"/>
</dbReference>
<dbReference type="InterPro" id="IPR002589">
    <property type="entry name" value="Macro_dom"/>
</dbReference>
<organism evidence="2 3">
    <name type="scientific">Candidatus Merdiplasma excrementigallinarum</name>
    <dbReference type="NCBI Taxonomy" id="2840864"/>
    <lineage>
        <taxon>Bacteria</taxon>
        <taxon>Bacillati</taxon>
        <taxon>Bacillota</taxon>
        <taxon>Clostridia</taxon>
        <taxon>Lachnospirales</taxon>
        <taxon>Lachnospiraceae</taxon>
        <taxon>Lachnospiraceae incertae sedis</taxon>
        <taxon>Candidatus Merdiplasma</taxon>
    </lineage>
</organism>
<dbReference type="InterPro" id="IPR043472">
    <property type="entry name" value="Macro_dom-like"/>
</dbReference>
<proteinExistence type="predicted"/>
<reference evidence="2" key="1">
    <citation type="submission" date="2020-10" db="EMBL/GenBank/DDBJ databases">
        <authorList>
            <person name="Gilroy R."/>
        </authorList>
    </citation>
    <scope>NUCLEOTIDE SEQUENCE</scope>
    <source>
        <strain evidence="2">ChiBcec6-7307</strain>
    </source>
</reference>
<dbReference type="AlphaFoldDB" id="A0A9D1T8Q6"/>
<accession>A0A9D1T8Q6</accession>
<dbReference type="PANTHER" id="PTHR11106:SF27">
    <property type="entry name" value="MACRO DOMAIN-CONTAINING PROTEIN"/>
    <property type="match status" value="1"/>
</dbReference>
<feature type="domain" description="Macro" evidence="1">
    <location>
        <begin position="1"/>
        <end position="168"/>
    </location>
</feature>
<name>A0A9D1T8Q6_9FIRM</name>
<protein>
    <submittedName>
        <fullName evidence="2">Macro domain-containing protein</fullName>
    </submittedName>
</protein>
<evidence type="ECO:0000313" key="2">
    <source>
        <dbReference type="EMBL" id="HIV23726.1"/>
    </source>
</evidence>
<dbReference type="Gene3D" id="1.10.260.40">
    <property type="entry name" value="lambda repressor-like DNA-binding domains"/>
    <property type="match status" value="1"/>
</dbReference>
<evidence type="ECO:0000259" key="1">
    <source>
        <dbReference type="PROSITE" id="PS51154"/>
    </source>
</evidence>
<reference evidence="2" key="2">
    <citation type="journal article" date="2021" name="PeerJ">
        <title>Extensive microbial diversity within the chicken gut microbiome revealed by metagenomics and culture.</title>
        <authorList>
            <person name="Gilroy R."/>
            <person name="Ravi A."/>
            <person name="Getino M."/>
            <person name="Pursley I."/>
            <person name="Horton D.L."/>
            <person name="Alikhan N.F."/>
            <person name="Baker D."/>
            <person name="Gharbi K."/>
            <person name="Hall N."/>
            <person name="Watson M."/>
            <person name="Adriaenssens E.M."/>
            <person name="Foster-Nyarko E."/>
            <person name="Jarju S."/>
            <person name="Secka A."/>
            <person name="Antonio M."/>
            <person name="Oren A."/>
            <person name="Chaudhuri R.R."/>
            <person name="La Ragione R."/>
            <person name="Hildebrand F."/>
            <person name="Pallen M.J."/>
        </authorList>
    </citation>
    <scope>NUCLEOTIDE SEQUENCE</scope>
    <source>
        <strain evidence="2">ChiBcec6-7307</strain>
    </source>
</reference>
<dbReference type="Pfam" id="PF01661">
    <property type="entry name" value="Macro"/>
    <property type="match status" value="1"/>
</dbReference>
<dbReference type="PROSITE" id="PS51154">
    <property type="entry name" value="MACRO"/>
    <property type="match status" value="1"/>
</dbReference>
<dbReference type="Proteomes" id="UP000886889">
    <property type="component" value="Unassembled WGS sequence"/>
</dbReference>
<gene>
    <name evidence="2" type="ORF">IAC80_07270</name>
</gene>
<comment type="caution">
    <text evidence="2">The sequence shown here is derived from an EMBL/GenBank/DDBJ whole genome shotgun (WGS) entry which is preliminary data.</text>
</comment>
<dbReference type="Gene3D" id="3.40.220.10">
    <property type="entry name" value="Leucine Aminopeptidase, subunit E, domain 1"/>
    <property type="match status" value="1"/>
</dbReference>
<dbReference type="SUPFAM" id="SSF47413">
    <property type="entry name" value="lambda repressor-like DNA-binding domains"/>
    <property type="match status" value="1"/>
</dbReference>
<dbReference type="GO" id="GO:0003677">
    <property type="term" value="F:DNA binding"/>
    <property type="evidence" value="ECO:0007669"/>
    <property type="project" value="InterPro"/>
</dbReference>
<sequence length="349" mass="39399">MPFLLIRNDIAKVKADAVVNTANTRLEEGPGASRAIYLAAGEEKLREACRKIGGCELGKAVITPGFQLPAKYIIHAVGPVWQGGGSGEEEILVGTYRAALRLAVEYKLETIAFPLLCAGNYGFPAGRALRVATRAFEDFLLEHEMTIYLVLYDRRSLDTGRKLFVSIQEYIDDHYVKEYEAAYRPAESRNLEARRQRAFFEQARSSETFGNGPFLEAFSPAQPAPGKRKLEDIMKHLGETFSQMLLRLIDERGLTDSQVYHRANVDRRHFSKIRNNPDYAPNKKTVLAFSIALELSLDETLDLLKTAGYSFSDSSKFDVIIRFFLENRMYDVFEINEVLFAYDQPLIGG</sequence>
<dbReference type="SUPFAM" id="SSF52949">
    <property type="entry name" value="Macro domain-like"/>
    <property type="match status" value="1"/>
</dbReference>
<dbReference type="SMART" id="SM00506">
    <property type="entry name" value="A1pp"/>
    <property type="match status" value="1"/>
</dbReference>
<evidence type="ECO:0000313" key="3">
    <source>
        <dbReference type="Proteomes" id="UP000886889"/>
    </source>
</evidence>
<dbReference type="EMBL" id="DVOS01000060">
    <property type="protein sequence ID" value="HIV23726.1"/>
    <property type="molecule type" value="Genomic_DNA"/>
</dbReference>